<dbReference type="AlphaFoldDB" id="E6PZW2"/>
<name>E6PZW2_9ZZZZ</name>
<dbReference type="Pfam" id="PF00126">
    <property type="entry name" value="HTH_1"/>
    <property type="match status" value="1"/>
</dbReference>
<dbReference type="PANTHER" id="PTHR30346:SF17">
    <property type="entry name" value="LYSR FAMILY TRANSCRIPTIONAL REGULATOR"/>
    <property type="match status" value="1"/>
</dbReference>
<dbReference type="FunFam" id="1.10.10.10:FF:000001">
    <property type="entry name" value="LysR family transcriptional regulator"/>
    <property type="match status" value="1"/>
</dbReference>
<gene>
    <name evidence="6" type="ORF">CARN3_1475</name>
</gene>
<dbReference type="InterPro" id="IPR036390">
    <property type="entry name" value="WH_DNA-bd_sf"/>
</dbReference>
<keyword evidence="2" id="KW-0805">Transcription regulation</keyword>
<evidence type="ECO:0000256" key="1">
    <source>
        <dbReference type="ARBA" id="ARBA00009437"/>
    </source>
</evidence>
<organism evidence="6">
    <name type="scientific">mine drainage metagenome</name>
    <dbReference type="NCBI Taxonomy" id="410659"/>
    <lineage>
        <taxon>unclassified sequences</taxon>
        <taxon>metagenomes</taxon>
        <taxon>ecological metagenomes</taxon>
    </lineage>
</organism>
<keyword evidence="4" id="KW-0804">Transcription</keyword>
<feature type="domain" description="HTH lysR-type" evidence="5">
    <location>
        <begin position="7"/>
        <end position="63"/>
    </location>
</feature>
<proteinExistence type="inferred from homology"/>
<protein>
    <recommendedName>
        <fullName evidence="5">HTH lysR-type domain-containing protein</fullName>
    </recommendedName>
</protein>
<dbReference type="PRINTS" id="PR00039">
    <property type="entry name" value="HTHLYSR"/>
</dbReference>
<dbReference type="GO" id="GO:0003700">
    <property type="term" value="F:DNA-binding transcription factor activity"/>
    <property type="evidence" value="ECO:0007669"/>
    <property type="project" value="InterPro"/>
</dbReference>
<sequence length="338" mass="38330">MSIDDHLEFRLLKYFVAVVEAGTFTAAAARLHVAQSAVSTQIRALEDILNVQLFDREHGYTLTAEGRLMLRYAKSSLKTRQRFIQTLQAIHSATLKPVRLGFSPFVQKALLHSISAIYKEVLPDCKLMPENGDTNQVIERIQTNKIDAAIVTLPIVGDDLEMHVLEREPLLVCMRNTDPLAEYEAVPPSSLNNKISTFTYQKHHPAAHNRLLEMFTAVGITPRPCEPTQNIEHVEWMVKEGHCYSLMRAGRTLMNGLVMRPIAGVDWTIDTVLVLRSDNENPALFLFVEELINRFPQTTEMFEQKPVASVPVRAHGRKTSAEKNDHQIDLFAFAYKRK</sequence>
<evidence type="ECO:0000256" key="2">
    <source>
        <dbReference type="ARBA" id="ARBA00023015"/>
    </source>
</evidence>
<keyword evidence="3" id="KW-0238">DNA-binding</keyword>
<dbReference type="SUPFAM" id="SSF46785">
    <property type="entry name" value="Winged helix' DNA-binding domain"/>
    <property type="match status" value="1"/>
</dbReference>
<dbReference type="InterPro" id="IPR005119">
    <property type="entry name" value="LysR_subst-bd"/>
</dbReference>
<dbReference type="PANTHER" id="PTHR30346">
    <property type="entry name" value="TRANSCRIPTIONAL DUAL REGULATOR HCAR-RELATED"/>
    <property type="match status" value="1"/>
</dbReference>
<comment type="caution">
    <text evidence="6">The sequence shown here is derived from an EMBL/GenBank/DDBJ whole genome shotgun (WGS) entry which is preliminary data.</text>
</comment>
<dbReference type="InterPro" id="IPR036388">
    <property type="entry name" value="WH-like_DNA-bd_sf"/>
</dbReference>
<dbReference type="SUPFAM" id="SSF53850">
    <property type="entry name" value="Periplasmic binding protein-like II"/>
    <property type="match status" value="1"/>
</dbReference>
<dbReference type="EMBL" id="CABN01000139">
    <property type="protein sequence ID" value="CBI00471.1"/>
    <property type="molecule type" value="Genomic_DNA"/>
</dbReference>
<dbReference type="GO" id="GO:0032993">
    <property type="term" value="C:protein-DNA complex"/>
    <property type="evidence" value="ECO:0007669"/>
    <property type="project" value="TreeGrafter"/>
</dbReference>
<dbReference type="InterPro" id="IPR000847">
    <property type="entry name" value="LysR_HTH_N"/>
</dbReference>
<reference evidence="6" key="1">
    <citation type="submission" date="2009-10" db="EMBL/GenBank/DDBJ databases">
        <title>Diversity of trophic interactions inside an arsenic-rich microbial ecosystem.</title>
        <authorList>
            <person name="Bertin P.N."/>
            <person name="Heinrich-Salmeron A."/>
            <person name="Pelletier E."/>
            <person name="Goulhen-Chollet F."/>
            <person name="Arsene-Ploetze F."/>
            <person name="Gallien S."/>
            <person name="Calteau A."/>
            <person name="Vallenet D."/>
            <person name="Casiot C."/>
            <person name="Chane-Woon-Ming B."/>
            <person name="Giloteaux L."/>
            <person name="Barakat M."/>
            <person name="Bonnefoy V."/>
            <person name="Bruneel O."/>
            <person name="Chandler M."/>
            <person name="Cleiss J."/>
            <person name="Duran R."/>
            <person name="Elbaz-Poulichet F."/>
            <person name="Fonknechten N."/>
            <person name="Lauga B."/>
            <person name="Mornico D."/>
            <person name="Ortet P."/>
            <person name="Schaeffer C."/>
            <person name="Siguier P."/>
            <person name="Alexander Thil Smith A."/>
            <person name="Van Dorsselaer A."/>
            <person name="Weissenbach J."/>
            <person name="Medigue C."/>
            <person name="Le Paslier D."/>
        </authorList>
    </citation>
    <scope>NUCLEOTIDE SEQUENCE</scope>
</reference>
<dbReference type="Gene3D" id="3.40.190.10">
    <property type="entry name" value="Periplasmic binding protein-like II"/>
    <property type="match status" value="2"/>
</dbReference>
<comment type="similarity">
    <text evidence="1">Belongs to the LysR transcriptional regulatory family.</text>
</comment>
<dbReference type="Gene3D" id="1.10.10.10">
    <property type="entry name" value="Winged helix-like DNA-binding domain superfamily/Winged helix DNA-binding domain"/>
    <property type="match status" value="1"/>
</dbReference>
<evidence type="ECO:0000259" key="5">
    <source>
        <dbReference type="PROSITE" id="PS50931"/>
    </source>
</evidence>
<evidence type="ECO:0000313" key="6">
    <source>
        <dbReference type="EMBL" id="CBI00471.1"/>
    </source>
</evidence>
<dbReference type="GO" id="GO:0003677">
    <property type="term" value="F:DNA binding"/>
    <property type="evidence" value="ECO:0007669"/>
    <property type="project" value="UniProtKB-KW"/>
</dbReference>
<evidence type="ECO:0000256" key="3">
    <source>
        <dbReference type="ARBA" id="ARBA00023125"/>
    </source>
</evidence>
<dbReference type="PROSITE" id="PS50931">
    <property type="entry name" value="HTH_LYSR"/>
    <property type="match status" value="1"/>
</dbReference>
<dbReference type="Pfam" id="PF03466">
    <property type="entry name" value="LysR_substrate"/>
    <property type="match status" value="1"/>
</dbReference>
<evidence type="ECO:0000256" key="4">
    <source>
        <dbReference type="ARBA" id="ARBA00023163"/>
    </source>
</evidence>
<accession>E6PZW2</accession>